<dbReference type="InterPro" id="IPR025669">
    <property type="entry name" value="AAA_dom"/>
</dbReference>
<dbReference type="InterPro" id="IPR050445">
    <property type="entry name" value="Bact_polysacc_biosynth/exp"/>
</dbReference>
<keyword evidence="3 11" id="KW-0808">Transferase</keyword>
<reference evidence="11 12" key="1">
    <citation type="submission" date="2020-08" db="EMBL/GenBank/DDBJ databases">
        <title>Genome public.</title>
        <authorList>
            <person name="Liu C."/>
            <person name="Sun Q."/>
        </authorList>
    </citation>
    <scope>NUCLEOTIDE SEQUENCE [LARGE SCALE GENOMIC DNA]</scope>
    <source>
        <strain evidence="11 12">BX4</strain>
    </source>
</reference>
<comment type="catalytic activity">
    <reaction evidence="8">
        <text>L-tyrosyl-[protein] + ATP = O-phospho-L-tyrosyl-[protein] + ADP + H(+)</text>
        <dbReference type="Rhea" id="RHEA:10596"/>
        <dbReference type="Rhea" id="RHEA-COMP:10136"/>
        <dbReference type="Rhea" id="RHEA-COMP:20101"/>
        <dbReference type="ChEBI" id="CHEBI:15378"/>
        <dbReference type="ChEBI" id="CHEBI:30616"/>
        <dbReference type="ChEBI" id="CHEBI:46858"/>
        <dbReference type="ChEBI" id="CHEBI:61978"/>
        <dbReference type="ChEBI" id="CHEBI:456216"/>
        <dbReference type="EC" id="2.7.10.2"/>
    </reaction>
</comment>
<dbReference type="EC" id="2.7.10.2" evidence="2"/>
<accession>A0ABR7EZS3</accession>
<dbReference type="RefSeq" id="WP_186839925.1">
    <property type="nucleotide sequence ID" value="NZ_JACOOZ010000001.1"/>
</dbReference>
<dbReference type="PANTHER" id="PTHR32309:SF13">
    <property type="entry name" value="FERRIC ENTEROBACTIN TRANSPORT PROTEIN FEPE"/>
    <property type="match status" value="1"/>
</dbReference>
<keyword evidence="6" id="KW-0067">ATP-binding</keyword>
<comment type="caution">
    <text evidence="11">The sequence shown here is derived from an EMBL/GenBank/DDBJ whole genome shotgun (WGS) entry which is preliminary data.</text>
</comment>
<evidence type="ECO:0000256" key="1">
    <source>
        <dbReference type="ARBA" id="ARBA00007316"/>
    </source>
</evidence>
<keyword evidence="9" id="KW-0812">Transmembrane</keyword>
<keyword evidence="9" id="KW-1133">Transmembrane helix</keyword>
<evidence type="ECO:0000256" key="4">
    <source>
        <dbReference type="ARBA" id="ARBA00022741"/>
    </source>
</evidence>
<evidence type="ECO:0000256" key="6">
    <source>
        <dbReference type="ARBA" id="ARBA00022840"/>
    </source>
</evidence>
<feature type="transmembrane region" description="Helical" evidence="9">
    <location>
        <begin position="20"/>
        <end position="42"/>
    </location>
</feature>
<evidence type="ECO:0000313" key="11">
    <source>
        <dbReference type="EMBL" id="MBC5666836.1"/>
    </source>
</evidence>
<evidence type="ECO:0000256" key="9">
    <source>
        <dbReference type="SAM" id="Phobius"/>
    </source>
</evidence>
<feature type="transmembrane region" description="Helical" evidence="9">
    <location>
        <begin position="179"/>
        <end position="197"/>
    </location>
</feature>
<organism evidence="11 12">
    <name type="scientific">Eubacterium segne</name>
    <dbReference type="NCBI Taxonomy" id="2763045"/>
    <lineage>
        <taxon>Bacteria</taxon>
        <taxon>Bacillati</taxon>
        <taxon>Bacillota</taxon>
        <taxon>Clostridia</taxon>
        <taxon>Eubacteriales</taxon>
        <taxon>Eubacteriaceae</taxon>
        <taxon>Eubacterium</taxon>
    </lineage>
</organism>
<name>A0ABR7EZS3_9FIRM</name>
<dbReference type="Pfam" id="PF13614">
    <property type="entry name" value="AAA_31"/>
    <property type="match status" value="1"/>
</dbReference>
<dbReference type="InterPro" id="IPR027417">
    <property type="entry name" value="P-loop_NTPase"/>
</dbReference>
<evidence type="ECO:0000256" key="5">
    <source>
        <dbReference type="ARBA" id="ARBA00022777"/>
    </source>
</evidence>
<evidence type="ECO:0000313" key="12">
    <source>
        <dbReference type="Proteomes" id="UP000597877"/>
    </source>
</evidence>
<dbReference type="CDD" id="cd05387">
    <property type="entry name" value="BY-kinase"/>
    <property type="match status" value="1"/>
</dbReference>
<evidence type="ECO:0000256" key="3">
    <source>
        <dbReference type="ARBA" id="ARBA00022679"/>
    </source>
</evidence>
<keyword evidence="9" id="KW-0472">Membrane</keyword>
<dbReference type="PANTHER" id="PTHR32309">
    <property type="entry name" value="TYROSINE-PROTEIN KINASE"/>
    <property type="match status" value="1"/>
</dbReference>
<dbReference type="NCBIfam" id="TIGR01007">
    <property type="entry name" value="eps_fam"/>
    <property type="match status" value="1"/>
</dbReference>
<dbReference type="EMBL" id="JACOOZ010000001">
    <property type="protein sequence ID" value="MBC5666836.1"/>
    <property type="molecule type" value="Genomic_DNA"/>
</dbReference>
<dbReference type="Gene3D" id="3.40.50.300">
    <property type="entry name" value="P-loop containing nucleotide triphosphate hydrolases"/>
    <property type="match status" value="1"/>
</dbReference>
<keyword evidence="5" id="KW-0418">Kinase</keyword>
<sequence length="472" mass="53179">MDKKTFNIHNLDLYSLSKDLLYGLWIIIMIGAIGTMVTYSYIKDSYEPQYSSSAIYVVTPRQSTGYVYTNKRFAENVISVFQNLLDADIMKNRIKKELHIDMKDVNMNVELITETNLMKVTVVSGNPVKSFQIIGSIMDNYNELSEYLNSDAVIDTLRAPVVSTHPDNALMPRSKSIETGMICAFVAALILAALSIMRKTLKTEDAVEEQLGTTLLGSIYHERKNRTFKAKIAQKVKVLLITSPIISTRFIESINNIRVKMEYEHERNPEKNVYMVTSVCENEGKSTVALNLALSFARDGKKVIIIDADMRKPAICKMLDIPKDNVVDVIKLLQGDCGLDEVLYHEEKLGLDIIMPTKGHSSTHEYVKSGAMKDLVHKCSKMADYVILDTPPMAMVSDAEALCDVVDFVSIVVRYDYSYEKDIEYSINLVNDSNAKLLGCILNNYKTFGNKSGIKNFGYDQSSERAVEVYDE</sequence>
<keyword evidence="7" id="KW-0829">Tyrosine-protein kinase</keyword>
<dbReference type="SUPFAM" id="SSF52540">
    <property type="entry name" value="P-loop containing nucleoside triphosphate hydrolases"/>
    <property type="match status" value="1"/>
</dbReference>
<dbReference type="InterPro" id="IPR005702">
    <property type="entry name" value="Wzc-like_C"/>
</dbReference>
<protein>
    <recommendedName>
        <fullName evidence="2">non-specific protein-tyrosine kinase</fullName>
        <ecNumber evidence="2">2.7.10.2</ecNumber>
    </recommendedName>
</protein>
<evidence type="ECO:0000256" key="7">
    <source>
        <dbReference type="ARBA" id="ARBA00023137"/>
    </source>
</evidence>
<keyword evidence="12" id="KW-1185">Reference proteome</keyword>
<gene>
    <name evidence="11" type="ORF">H8S00_02355</name>
</gene>
<proteinExistence type="inferred from homology"/>
<comment type="similarity">
    <text evidence="1">Belongs to the CpsD/CapB family.</text>
</comment>
<keyword evidence="4" id="KW-0547">Nucleotide-binding</keyword>
<evidence type="ECO:0000256" key="8">
    <source>
        <dbReference type="ARBA" id="ARBA00051245"/>
    </source>
</evidence>
<dbReference type="GO" id="GO:0004715">
    <property type="term" value="F:non-membrane spanning protein tyrosine kinase activity"/>
    <property type="evidence" value="ECO:0007669"/>
    <property type="project" value="UniProtKB-EC"/>
</dbReference>
<evidence type="ECO:0000259" key="10">
    <source>
        <dbReference type="Pfam" id="PF13614"/>
    </source>
</evidence>
<evidence type="ECO:0000256" key="2">
    <source>
        <dbReference type="ARBA" id="ARBA00011903"/>
    </source>
</evidence>
<dbReference type="Proteomes" id="UP000597877">
    <property type="component" value="Unassembled WGS sequence"/>
</dbReference>
<feature type="domain" description="AAA" evidence="10">
    <location>
        <begin position="284"/>
        <end position="416"/>
    </location>
</feature>